<evidence type="ECO:0000256" key="2">
    <source>
        <dbReference type="ARBA" id="ARBA00022980"/>
    </source>
</evidence>
<dbReference type="Gene3D" id="2.40.50.140">
    <property type="entry name" value="Nucleic acid-binding proteins"/>
    <property type="match status" value="1"/>
</dbReference>
<keyword evidence="3" id="KW-0687">Ribonucleoprotein</keyword>
<feature type="compositionally biased region" description="Basic residues" evidence="4">
    <location>
        <begin position="121"/>
        <end position="132"/>
    </location>
</feature>
<dbReference type="GeneID" id="27707150"/>
<organism evidence="5 6">
    <name type="scientific">Fonsecaea multimorphosa CBS 102226</name>
    <dbReference type="NCBI Taxonomy" id="1442371"/>
    <lineage>
        <taxon>Eukaryota</taxon>
        <taxon>Fungi</taxon>
        <taxon>Dikarya</taxon>
        <taxon>Ascomycota</taxon>
        <taxon>Pezizomycotina</taxon>
        <taxon>Eurotiomycetes</taxon>
        <taxon>Chaetothyriomycetidae</taxon>
        <taxon>Chaetothyriales</taxon>
        <taxon>Herpotrichiellaceae</taxon>
        <taxon>Fonsecaea</taxon>
    </lineage>
</organism>
<comment type="similarity">
    <text evidence="1">Belongs to the universal ribosomal protein uS17 family.</text>
</comment>
<feature type="region of interest" description="Disordered" evidence="4">
    <location>
        <begin position="99"/>
        <end position="155"/>
    </location>
</feature>
<evidence type="ECO:0000313" key="5">
    <source>
        <dbReference type="EMBL" id="KIY02939.1"/>
    </source>
</evidence>
<dbReference type="GO" id="GO:1990904">
    <property type="term" value="C:ribonucleoprotein complex"/>
    <property type="evidence" value="ECO:0007669"/>
    <property type="project" value="UniProtKB-KW"/>
</dbReference>
<gene>
    <name evidence="5" type="ORF">Z520_01404</name>
</gene>
<protein>
    <submittedName>
        <fullName evidence="5">Uncharacterized protein</fullName>
    </submittedName>
</protein>
<accession>A0A0D2L1N4</accession>
<dbReference type="SUPFAM" id="SSF50249">
    <property type="entry name" value="Nucleic acid-binding proteins"/>
    <property type="match status" value="1"/>
</dbReference>
<dbReference type="Proteomes" id="UP000053411">
    <property type="component" value="Unassembled WGS sequence"/>
</dbReference>
<dbReference type="AlphaFoldDB" id="A0A0D2L1N4"/>
<dbReference type="InterPro" id="IPR000266">
    <property type="entry name" value="Ribosomal_uS17"/>
</dbReference>
<dbReference type="Pfam" id="PF00366">
    <property type="entry name" value="Ribosomal_S17"/>
    <property type="match status" value="1"/>
</dbReference>
<dbReference type="GO" id="GO:0005840">
    <property type="term" value="C:ribosome"/>
    <property type="evidence" value="ECO:0007669"/>
    <property type="project" value="UniProtKB-KW"/>
</dbReference>
<sequence>MDKTVRVTRSIQVFHAHFQKHYTRPTHHLVHDAHNLLREGDVVRFGAFPPSLRNERDLRGQVVVKRHRPRDRNGMVKEKGVRYVVREVITPFGVPVEQRQSRTVGSDKGRWVGTEGEMKKLALRQKGRKGGGGKKPAAKADKSPGVDKTASPLPA</sequence>
<name>A0A0D2L1N4_9EURO</name>
<feature type="compositionally biased region" description="Basic and acidic residues" evidence="4">
    <location>
        <begin position="105"/>
        <end position="120"/>
    </location>
</feature>
<dbReference type="VEuPathDB" id="FungiDB:Z520_01404"/>
<dbReference type="RefSeq" id="XP_016637061.1">
    <property type="nucleotide sequence ID" value="XM_016771922.1"/>
</dbReference>
<evidence type="ECO:0000256" key="3">
    <source>
        <dbReference type="ARBA" id="ARBA00023274"/>
    </source>
</evidence>
<evidence type="ECO:0000256" key="1">
    <source>
        <dbReference type="ARBA" id="ARBA00010254"/>
    </source>
</evidence>
<proteinExistence type="inferred from homology"/>
<dbReference type="InterPro" id="IPR012340">
    <property type="entry name" value="NA-bd_OB-fold"/>
</dbReference>
<reference evidence="5 6" key="1">
    <citation type="submission" date="2015-01" db="EMBL/GenBank/DDBJ databases">
        <title>The Genome Sequence of Fonsecaea multimorphosa CBS 102226.</title>
        <authorList>
            <consortium name="The Broad Institute Genomics Platform"/>
            <person name="Cuomo C."/>
            <person name="de Hoog S."/>
            <person name="Gorbushina A."/>
            <person name="Stielow B."/>
            <person name="Teixiera M."/>
            <person name="Abouelleil A."/>
            <person name="Chapman S.B."/>
            <person name="Priest M."/>
            <person name="Young S.K."/>
            <person name="Wortman J."/>
            <person name="Nusbaum C."/>
            <person name="Birren B."/>
        </authorList>
    </citation>
    <scope>NUCLEOTIDE SEQUENCE [LARGE SCALE GENOMIC DNA]</scope>
    <source>
        <strain evidence="5 6">CBS 102226</strain>
    </source>
</reference>
<dbReference type="GO" id="GO:0003735">
    <property type="term" value="F:structural constituent of ribosome"/>
    <property type="evidence" value="ECO:0007669"/>
    <property type="project" value="InterPro"/>
</dbReference>
<dbReference type="EMBL" id="KN848063">
    <property type="protein sequence ID" value="KIY02939.1"/>
    <property type="molecule type" value="Genomic_DNA"/>
</dbReference>
<keyword evidence="2" id="KW-0689">Ribosomal protein</keyword>
<dbReference type="GO" id="GO:0006412">
    <property type="term" value="P:translation"/>
    <property type="evidence" value="ECO:0007669"/>
    <property type="project" value="InterPro"/>
</dbReference>
<evidence type="ECO:0000313" key="6">
    <source>
        <dbReference type="Proteomes" id="UP000053411"/>
    </source>
</evidence>
<evidence type="ECO:0000256" key="4">
    <source>
        <dbReference type="SAM" id="MobiDB-lite"/>
    </source>
</evidence>
<keyword evidence="6" id="KW-1185">Reference proteome</keyword>
<dbReference type="OrthoDB" id="274752at2759"/>
<dbReference type="STRING" id="1442371.A0A0D2L1N4"/>